<comment type="caution">
    <text evidence="1">The sequence shown here is derived from an EMBL/GenBank/DDBJ whole genome shotgun (WGS) entry which is preliminary data.</text>
</comment>
<organism evidence="1 2">
    <name type="scientific">Brevibacillus reuszeri</name>
    <dbReference type="NCBI Taxonomy" id="54915"/>
    <lineage>
        <taxon>Bacteria</taxon>
        <taxon>Bacillati</taxon>
        <taxon>Bacillota</taxon>
        <taxon>Bacilli</taxon>
        <taxon>Bacillales</taxon>
        <taxon>Paenibacillaceae</taxon>
        <taxon>Brevibacillus</taxon>
    </lineage>
</organism>
<name>A0ABQ0TXD7_9BACL</name>
<evidence type="ECO:0000313" key="2">
    <source>
        <dbReference type="Proteomes" id="UP000319578"/>
    </source>
</evidence>
<evidence type="ECO:0000313" key="1">
    <source>
        <dbReference type="EMBL" id="GED72546.1"/>
    </source>
</evidence>
<proteinExistence type="predicted"/>
<gene>
    <name evidence="1" type="ORF">BRE01_62480</name>
</gene>
<dbReference type="EMBL" id="BJON01000031">
    <property type="protein sequence ID" value="GED72546.1"/>
    <property type="molecule type" value="Genomic_DNA"/>
</dbReference>
<reference evidence="1 2" key="1">
    <citation type="submission" date="2019-06" db="EMBL/GenBank/DDBJ databases">
        <title>Whole genome shotgun sequence of Brevibacillus reuszeri NBRC 15719.</title>
        <authorList>
            <person name="Hosoyama A."/>
            <person name="Uohara A."/>
            <person name="Ohji S."/>
            <person name="Ichikawa N."/>
        </authorList>
    </citation>
    <scope>NUCLEOTIDE SEQUENCE [LARGE SCALE GENOMIC DNA]</scope>
    <source>
        <strain evidence="1 2">NBRC 15719</strain>
    </source>
</reference>
<dbReference type="Proteomes" id="UP000319578">
    <property type="component" value="Unassembled WGS sequence"/>
</dbReference>
<accession>A0ABQ0TXD7</accession>
<keyword evidence="2" id="KW-1185">Reference proteome</keyword>
<protein>
    <submittedName>
        <fullName evidence="1">Uncharacterized protein</fullName>
    </submittedName>
</protein>
<sequence length="45" mass="5486">MHLTYPMQRLYSDYALNLINFEQYLKGVEYLNSLKNKKQKYQIKG</sequence>